<protein>
    <recommendedName>
        <fullName evidence="3">DNA topoisomerase (ATP-hydrolyzing)</fullName>
    </recommendedName>
</protein>
<proteinExistence type="predicted"/>
<evidence type="ECO:0000313" key="1">
    <source>
        <dbReference type="EMBL" id="QAU04920.1"/>
    </source>
</evidence>
<accession>A0A410T7W7</accession>
<name>A0A410T7W7_9CAUD</name>
<evidence type="ECO:0000313" key="2">
    <source>
        <dbReference type="Proteomes" id="UP000290538"/>
    </source>
</evidence>
<dbReference type="InterPro" id="IPR013760">
    <property type="entry name" value="Topo_IIA-like_dom_sf"/>
</dbReference>
<dbReference type="GO" id="GO:0006265">
    <property type="term" value="P:DNA topological change"/>
    <property type="evidence" value="ECO:0007669"/>
    <property type="project" value="InterPro"/>
</dbReference>
<dbReference type="GO" id="GO:0003677">
    <property type="term" value="F:DNA binding"/>
    <property type="evidence" value="ECO:0007669"/>
    <property type="project" value="InterPro"/>
</dbReference>
<dbReference type="EMBL" id="MK408758">
    <property type="protein sequence ID" value="QAU04920.1"/>
    <property type="molecule type" value="Genomic_DNA"/>
</dbReference>
<reference evidence="1 2" key="1">
    <citation type="submission" date="2019-01" db="EMBL/GenBank/DDBJ databases">
        <title>Complete genome sequence of Campylobacter bacteriophage CP20.</title>
        <authorList>
            <person name="Connerton I.F."/>
        </authorList>
    </citation>
    <scope>NUCLEOTIDE SEQUENCE [LARGE SCALE GENOMIC DNA]</scope>
</reference>
<dbReference type="PRINTS" id="PR00418">
    <property type="entry name" value="TPI2FAMILY"/>
</dbReference>
<sequence length="168" mass="19454">MDISIKEIQPSSEQLKQYKAQRITQRKRIVKGGFEHVLVTSDSDLDGIHIGALLMGFIERFRPEYKGRFGRFNTPVKMVLKGETPIKWTYDITEELPVKSGENAKYFKGLGSWQKELLDFVIKKDGLENMIDVYDFDNINIINDFLGSEESDKRKNYIRNHSFSIASL</sequence>
<organism evidence="1 2">
    <name type="scientific">Campylobacter phage CP20</name>
    <dbReference type="NCBI Taxonomy" id="2506428"/>
    <lineage>
        <taxon>Viruses</taxon>
        <taxon>Duplodnaviria</taxon>
        <taxon>Heunggongvirae</taxon>
        <taxon>Uroviricota</taxon>
        <taxon>Caudoviricetes</taxon>
        <taxon>Connertonviridae</taxon>
        <taxon>Firehammervirus</taxon>
        <taxon>Firehammervirus CPt10</taxon>
    </lineage>
</organism>
<dbReference type="Gene3D" id="3.40.50.670">
    <property type="match status" value="1"/>
</dbReference>
<dbReference type="Proteomes" id="UP000290538">
    <property type="component" value="Segment"/>
</dbReference>
<dbReference type="GO" id="GO:0003918">
    <property type="term" value="F:DNA topoisomerase type II (double strand cut, ATP-hydrolyzing) activity"/>
    <property type="evidence" value="ECO:0007669"/>
    <property type="project" value="InterPro"/>
</dbReference>
<dbReference type="SUPFAM" id="SSF56719">
    <property type="entry name" value="Type II DNA topoisomerase"/>
    <property type="match status" value="1"/>
</dbReference>
<dbReference type="InterPro" id="IPR013759">
    <property type="entry name" value="Topo_IIA_B_C"/>
</dbReference>
<dbReference type="GO" id="GO:0005524">
    <property type="term" value="F:ATP binding"/>
    <property type="evidence" value="ECO:0007669"/>
    <property type="project" value="InterPro"/>
</dbReference>
<evidence type="ECO:0008006" key="3">
    <source>
        <dbReference type="Google" id="ProtNLM"/>
    </source>
</evidence>